<accession>A0A8S5PF68</accession>
<reference evidence="1" key="1">
    <citation type="journal article" date="2021" name="Proc. Natl. Acad. Sci. U.S.A.">
        <title>A Catalog of Tens of Thousands of Viruses from Human Metagenomes Reveals Hidden Associations with Chronic Diseases.</title>
        <authorList>
            <person name="Tisza M.J."/>
            <person name="Buck C.B."/>
        </authorList>
    </citation>
    <scope>NUCLEOTIDE SEQUENCE</scope>
    <source>
        <strain evidence="1">CthL03</strain>
    </source>
</reference>
<name>A0A8S5PF68_9CAUD</name>
<dbReference type="EMBL" id="BK015413">
    <property type="protein sequence ID" value="DAE05618.1"/>
    <property type="molecule type" value="Genomic_DNA"/>
</dbReference>
<evidence type="ECO:0000313" key="1">
    <source>
        <dbReference type="EMBL" id="DAE05618.1"/>
    </source>
</evidence>
<proteinExistence type="predicted"/>
<sequence length="66" mass="8210">MEITIYELIIFHVCEWIRYRYNLSARSLVRQWVNHNTWKSRCKVKRKPTPSYDIKINITPRYLHMV</sequence>
<organism evidence="1">
    <name type="scientific">Siphoviridae sp. cthL03</name>
    <dbReference type="NCBI Taxonomy" id="2825615"/>
    <lineage>
        <taxon>Viruses</taxon>
        <taxon>Duplodnaviria</taxon>
        <taxon>Heunggongvirae</taxon>
        <taxon>Uroviricota</taxon>
        <taxon>Caudoviricetes</taxon>
    </lineage>
</organism>
<protein>
    <submittedName>
        <fullName evidence="1">Uncharacterized protein</fullName>
    </submittedName>
</protein>